<keyword evidence="3" id="KW-0547">Nucleotide-binding</keyword>
<dbReference type="InterPro" id="IPR003593">
    <property type="entry name" value="AAA+_ATPase"/>
</dbReference>
<dbReference type="Gene3D" id="3.40.50.300">
    <property type="entry name" value="P-loop containing nucleotide triphosphate hydrolases"/>
    <property type="match status" value="1"/>
</dbReference>
<dbReference type="InterPro" id="IPR015860">
    <property type="entry name" value="ABC_transpr_TagH-like"/>
</dbReference>
<dbReference type="Pfam" id="PF14524">
    <property type="entry name" value="Wzt_C"/>
    <property type="match status" value="1"/>
</dbReference>
<dbReference type="CDD" id="cd03220">
    <property type="entry name" value="ABC_KpsT_Wzt"/>
    <property type="match status" value="1"/>
</dbReference>
<sequence length="428" mass="47297">MIRADHISKTFRLYRKPSDRLKELILRRNYHSVHCALHDVSFQITDGQTLGIIGQNGAGKSTLLKILTGVLLPDTGDVQISGRITGLLELGTGFNMDLTGLDNIRANAMLLGMTQEQIQARRTAIIAFAELGSFIEEPLKTYSSGMVMRLAFAIAIHADPVCFVVDEALSVGDAYFQQKCMRRIQEFRANGGSILFVSHDMNAVKTLCDEALLLENGCVIDRGSPKAVVDHYHAMFLSRSHHGDLPVAINKPPEVIDTQPAQSIVVESPLVGTGEVRLLKLELYNAADQLIQHLTSEEPLRIVAHIQTLRDLDQPHYGIGIRNRLGQSVFETNTYCMGQHPPALVAGETVQVIWQFTVNLIAGDYSITVGVGNRPYGTGSFSEILFFSHDLTMLKIETNTTAIRYDGYFNMHPSVTICTPELPILPNE</sequence>
<keyword evidence="2" id="KW-0813">Transport</keyword>
<dbReference type="InterPro" id="IPR003439">
    <property type="entry name" value="ABC_transporter-like_ATP-bd"/>
</dbReference>
<dbReference type="CDD" id="cd10147">
    <property type="entry name" value="Wzt_C-like"/>
    <property type="match status" value="1"/>
</dbReference>
<dbReference type="InterPro" id="IPR050683">
    <property type="entry name" value="Bact_Polysacc_Export_ATP-bd"/>
</dbReference>
<dbReference type="InterPro" id="IPR027417">
    <property type="entry name" value="P-loop_NTPase"/>
</dbReference>
<organism evidence="6 7">
    <name type="scientific">Thiospirillum jenense</name>
    <dbReference type="NCBI Taxonomy" id="1653858"/>
    <lineage>
        <taxon>Bacteria</taxon>
        <taxon>Pseudomonadati</taxon>
        <taxon>Pseudomonadota</taxon>
        <taxon>Gammaproteobacteria</taxon>
        <taxon>Chromatiales</taxon>
        <taxon>Chromatiaceae</taxon>
        <taxon>Thiospirillum</taxon>
    </lineage>
</organism>
<keyword evidence="7" id="KW-1185">Reference proteome</keyword>
<dbReference type="SMART" id="SM00382">
    <property type="entry name" value="AAA"/>
    <property type="match status" value="1"/>
</dbReference>
<evidence type="ECO:0000256" key="1">
    <source>
        <dbReference type="ARBA" id="ARBA00005417"/>
    </source>
</evidence>
<dbReference type="Pfam" id="PF00005">
    <property type="entry name" value="ABC_tran"/>
    <property type="match status" value="1"/>
</dbReference>
<proteinExistence type="inferred from homology"/>
<reference evidence="6 7" key="1">
    <citation type="journal article" date="2020" name="Arch. Microbiol.">
        <title>The genome sequence of the giant phototrophic gammaproteobacterium Thiospirillum jenense gives insight into its physiological properties and phylogenetic relationships.</title>
        <authorList>
            <person name="Imhoff J.F."/>
            <person name="Meyer T.E."/>
            <person name="Kyndt J.A."/>
        </authorList>
    </citation>
    <scope>NUCLEOTIDE SEQUENCE [LARGE SCALE GENOMIC DNA]</scope>
    <source>
        <strain evidence="6 7">DSM 216</strain>
    </source>
</reference>
<comment type="caution">
    <text evidence="6">The sequence shown here is derived from an EMBL/GenBank/DDBJ whole genome shotgun (WGS) entry which is preliminary data.</text>
</comment>
<dbReference type="InterPro" id="IPR029439">
    <property type="entry name" value="Wzt_C"/>
</dbReference>
<accession>A0A839HM08</accession>
<dbReference type="RefSeq" id="WP_182584249.1">
    <property type="nucleotide sequence ID" value="NZ_JABVCQ010000022.1"/>
</dbReference>
<dbReference type="PROSITE" id="PS50893">
    <property type="entry name" value="ABC_TRANSPORTER_2"/>
    <property type="match status" value="1"/>
</dbReference>
<evidence type="ECO:0000256" key="4">
    <source>
        <dbReference type="ARBA" id="ARBA00022840"/>
    </source>
</evidence>
<dbReference type="PANTHER" id="PTHR46743">
    <property type="entry name" value="TEICHOIC ACIDS EXPORT ATP-BINDING PROTEIN TAGH"/>
    <property type="match status" value="1"/>
</dbReference>
<dbReference type="GO" id="GO:0016020">
    <property type="term" value="C:membrane"/>
    <property type="evidence" value="ECO:0007669"/>
    <property type="project" value="InterPro"/>
</dbReference>
<gene>
    <name evidence="6" type="ORF">HUK38_10330</name>
</gene>
<name>A0A839HM08_9GAMM</name>
<evidence type="ECO:0000313" key="6">
    <source>
        <dbReference type="EMBL" id="MBB1126622.1"/>
    </source>
</evidence>
<feature type="domain" description="ABC transporter" evidence="5">
    <location>
        <begin position="2"/>
        <end position="241"/>
    </location>
</feature>
<comment type="similarity">
    <text evidence="1">Belongs to the ABC transporter superfamily.</text>
</comment>
<dbReference type="GO" id="GO:0016887">
    <property type="term" value="F:ATP hydrolysis activity"/>
    <property type="evidence" value="ECO:0007669"/>
    <property type="project" value="InterPro"/>
</dbReference>
<evidence type="ECO:0000256" key="3">
    <source>
        <dbReference type="ARBA" id="ARBA00022741"/>
    </source>
</evidence>
<dbReference type="SUPFAM" id="SSF52540">
    <property type="entry name" value="P-loop containing nucleoside triphosphate hydrolases"/>
    <property type="match status" value="1"/>
</dbReference>
<evidence type="ECO:0000313" key="7">
    <source>
        <dbReference type="Proteomes" id="UP000548632"/>
    </source>
</evidence>
<dbReference type="GO" id="GO:0005524">
    <property type="term" value="F:ATP binding"/>
    <property type="evidence" value="ECO:0007669"/>
    <property type="project" value="UniProtKB-KW"/>
</dbReference>
<evidence type="ECO:0000259" key="5">
    <source>
        <dbReference type="PROSITE" id="PS50893"/>
    </source>
</evidence>
<protein>
    <submittedName>
        <fullName evidence="6">ABC transporter ATP-binding protein</fullName>
    </submittedName>
</protein>
<keyword evidence="4 6" id="KW-0067">ATP-binding</keyword>
<dbReference type="AlphaFoldDB" id="A0A839HM08"/>
<evidence type="ECO:0000256" key="2">
    <source>
        <dbReference type="ARBA" id="ARBA00022448"/>
    </source>
</evidence>
<dbReference type="GO" id="GO:0140359">
    <property type="term" value="F:ABC-type transporter activity"/>
    <property type="evidence" value="ECO:0007669"/>
    <property type="project" value="InterPro"/>
</dbReference>
<dbReference type="PANTHER" id="PTHR46743:SF2">
    <property type="entry name" value="TEICHOIC ACIDS EXPORT ATP-BINDING PROTEIN TAGH"/>
    <property type="match status" value="1"/>
</dbReference>
<dbReference type="EMBL" id="JABVCQ010000022">
    <property type="protein sequence ID" value="MBB1126622.1"/>
    <property type="molecule type" value="Genomic_DNA"/>
</dbReference>
<dbReference type="Gene3D" id="2.70.50.60">
    <property type="entry name" value="abc- transporter (atp binding component) like domain"/>
    <property type="match status" value="1"/>
</dbReference>
<dbReference type="Proteomes" id="UP000548632">
    <property type="component" value="Unassembled WGS sequence"/>
</dbReference>